<organism evidence="1 2">
    <name type="scientific">Clydaea vesicula</name>
    <dbReference type="NCBI Taxonomy" id="447962"/>
    <lineage>
        <taxon>Eukaryota</taxon>
        <taxon>Fungi</taxon>
        <taxon>Fungi incertae sedis</taxon>
        <taxon>Chytridiomycota</taxon>
        <taxon>Chytridiomycota incertae sedis</taxon>
        <taxon>Chytridiomycetes</taxon>
        <taxon>Lobulomycetales</taxon>
        <taxon>Lobulomycetaceae</taxon>
        <taxon>Clydaea</taxon>
    </lineage>
</organism>
<keyword evidence="2" id="KW-1185">Reference proteome</keyword>
<evidence type="ECO:0000313" key="2">
    <source>
        <dbReference type="Proteomes" id="UP001211065"/>
    </source>
</evidence>
<protein>
    <submittedName>
        <fullName evidence="1">Uncharacterized protein</fullName>
    </submittedName>
</protein>
<dbReference type="InterPro" id="IPR050563">
    <property type="entry name" value="4-hydroxybenzoyl-CoA_TE"/>
</dbReference>
<dbReference type="PANTHER" id="PTHR31793">
    <property type="entry name" value="4-HYDROXYBENZOYL-COA THIOESTERASE FAMILY MEMBER"/>
    <property type="match status" value="1"/>
</dbReference>
<sequence length="183" mass="20792">MTIVPVGSLHHPNFTRNSLSSAILSILKKFGASAVITLPVQWGDQDCFQHLNNVIYLRYFESARMEHFNHIGRYLANDEFKGFVSGTKVGPIVKDLYCNFKYPVTYPDTITLAVQVPEESIKKDRFVQQFVAVSHKHSRIVAEGHCTIVVVDYQNGGKKTDIPESILKALKKIRDEDEELRKV</sequence>
<dbReference type="PANTHER" id="PTHR31793:SF39">
    <property type="entry name" value="THIOESTERASE_THIOL ESTER DEHYDRASE-ISOMERASE"/>
    <property type="match status" value="1"/>
</dbReference>
<dbReference type="AlphaFoldDB" id="A0AAD5U939"/>
<dbReference type="EMBL" id="JADGJW010000054">
    <property type="protein sequence ID" value="KAJ3225726.1"/>
    <property type="molecule type" value="Genomic_DNA"/>
</dbReference>
<dbReference type="Proteomes" id="UP001211065">
    <property type="component" value="Unassembled WGS sequence"/>
</dbReference>
<dbReference type="CDD" id="cd00586">
    <property type="entry name" value="4HBT"/>
    <property type="match status" value="1"/>
</dbReference>
<dbReference type="SUPFAM" id="SSF54637">
    <property type="entry name" value="Thioesterase/thiol ester dehydrase-isomerase"/>
    <property type="match status" value="1"/>
</dbReference>
<dbReference type="Gene3D" id="3.10.129.10">
    <property type="entry name" value="Hotdog Thioesterase"/>
    <property type="match status" value="1"/>
</dbReference>
<reference evidence="1" key="1">
    <citation type="submission" date="2020-05" db="EMBL/GenBank/DDBJ databases">
        <title>Phylogenomic resolution of chytrid fungi.</title>
        <authorList>
            <person name="Stajich J.E."/>
            <person name="Amses K."/>
            <person name="Simmons R."/>
            <person name="Seto K."/>
            <person name="Myers J."/>
            <person name="Bonds A."/>
            <person name="Quandt C.A."/>
            <person name="Barry K."/>
            <person name="Liu P."/>
            <person name="Grigoriev I."/>
            <person name="Longcore J.E."/>
            <person name="James T.Y."/>
        </authorList>
    </citation>
    <scope>NUCLEOTIDE SEQUENCE</scope>
    <source>
        <strain evidence="1">JEL0476</strain>
    </source>
</reference>
<comment type="caution">
    <text evidence="1">The sequence shown here is derived from an EMBL/GenBank/DDBJ whole genome shotgun (WGS) entry which is preliminary data.</text>
</comment>
<accession>A0AAD5U939</accession>
<proteinExistence type="predicted"/>
<name>A0AAD5U939_9FUNG</name>
<dbReference type="Pfam" id="PF13279">
    <property type="entry name" value="4HBT_2"/>
    <property type="match status" value="1"/>
</dbReference>
<gene>
    <name evidence="1" type="ORF">HK099_006339</name>
</gene>
<dbReference type="GO" id="GO:0047617">
    <property type="term" value="F:fatty acyl-CoA hydrolase activity"/>
    <property type="evidence" value="ECO:0007669"/>
    <property type="project" value="TreeGrafter"/>
</dbReference>
<dbReference type="InterPro" id="IPR029069">
    <property type="entry name" value="HotDog_dom_sf"/>
</dbReference>
<evidence type="ECO:0000313" key="1">
    <source>
        <dbReference type="EMBL" id="KAJ3225726.1"/>
    </source>
</evidence>